<dbReference type="PANTHER" id="PTHR35870:SF1">
    <property type="entry name" value="PROTEIN, PUTATIVE (AFU_ORTHOLOGUE AFUA_5G03330)-RELATED"/>
    <property type="match status" value="1"/>
</dbReference>
<dbReference type="AlphaFoldDB" id="A0A9P5YCW9"/>
<keyword evidence="1" id="KW-0560">Oxidoreductase</keyword>
<evidence type="ECO:0000313" key="4">
    <source>
        <dbReference type="Proteomes" id="UP000807353"/>
    </source>
</evidence>
<sequence length="517" mass="57788">MRLVLHQTYRSFLPSIKTGGIIRPLHNIHCLSTMTTPTEFSFFPPPSAPESKYIPSWIGSSPDSTATLIRILEDNHRKWHIFYNDKGFHNHAAHRVIALWSLGAESDVIKGGYDEDSRYQRSAIDSPQPITAANFNDRLGDELYYRSYLVFFKDSIKDKGTTATVEEYVFSQRANFEVLDSKKPHPVMFDRFLGGLLHPMIHTGYGLEFGLPGMTAEGLAEAAVHPLDDVTAFGPESFIETDAVSPLRPAALATSPSVHAFTVLARILNDPEIGGVASKEGIKTYSDTMRRYGSALKKHLREWHVDTSNPQALSRRMEELVWTSVLIYGVGGWKLGKEFNADFCYMHLVTSSIFLGSFMHHLTPMSQGVLLRGYFLASLAWWVSRGCADLDIKRFSKHTTTHPARSGPLPTPENSTLPFPSSPKAVTPNPWLPIIETSLVHPDEHLSKLQRALFHYSSLFGARPAGLLDFQNTELSGAEVIDGSLFIRVAGLTAKRMGRVREGEKMGDWDRSGFRRP</sequence>
<dbReference type="InterPro" id="IPR025337">
    <property type="entry name" value="Questin_oxidase-like"/>
</dbReference>
<organism evidence="3 4">
    <name type="scientific">Collybia nuda</name>
    <dbReference type="NCBI Taxonomy" id="64659"/>
    <lineage>
        <taxon>Eukaryota</taxon>
        <taxon>Fungi</taxon>
        <taxon>Dikarya</taxon>
        <taxon>Basidiomycota</taxon>
        <taxon>Agaricomycotina</taxon>
        <taxon>Agaricomycetes</taxon>
        <taxon>Agaricomycetidae</taxon>
        <taxon>Agaricales</taxon>
        <taxon>Tricholomatineae</taxon>
        <taxon>Clitocybaceae</taxon>
        <taxon>Collybia</taxon>
    </lineage>
</organism>
<evidence type="ECO:0008006" key="5">
    <source>
        <dbReference type="Google" id="ProtNLM"/>
    </source>
</evidence>
<dbReference type="GO" id="GO:0016491">
    <property type="term" value="F:oxidoreductase activity"/>
    <property type="evidence" value="ECO:0007669"/>
    <property type="project" value="UniProtKB-KW"/>
</dbReference>
<dbReference type="Proteomes" id="UP000807353">
    <property type="component" value="Unassembled WGS sequence"/>
</dbReference>
<evidence type="ECO:0000313" key="3">
    <source>
        <dbReference type="EMBL" id="KAF9467673.1"/>
    </source>
</evidence>
<accession>A0A9P5YCW9</accession>
<gene>
    <name evidence="3" type="ORF">BDZ94DRAFT_1248738</name>
</gene>
<reference evidence="3" key="1">
    <citation type="submission" date="2020-11" db="EMBL/GenBank/DDBJ databases">
        <authorList>
            <consortium name="DOE Joint Genome Institute"/>
            <person name="Ahrendt S."/>
            <person name="Riley R."/>
            <person name="Andreopoulos W."/>
            <person name="Labutti K."/>
            <person name="Pangilinan J."/>
            <person name="Ruiz-Duenas F.J."/>
            <person name="Barrasa J.M."/>
            <person name="Sanchez-Garcia M."/>
            <person name="Camarero S."/>
            <person name="Miyauchi S."/>
            <person name="Serrano A."/>
            <person name="Linde D."/>
            <person name="Babiker R."/>
            <person name="Drula E."/>
            <person name="Ayuso-Fernandez I."/>
            <person name="Pacheco R."/>
            <person name="Padilla G."/>
            <person name="Ferreira P."/>
            <person name="Barriuso J."/>
            <person name="Kellner H."/>
            <person name="Castanera R."/>
            <person name="Alfaro M."/>
            <person name="Ramirez L."/>
            <person name="Pisabarro A.G."/>
            <person name="Kuo A."/>
            <person name="Tritt A."/>
            <person name="Lipzen A."/>
            <person name="He G."/>
            <person name="Yan M."/>
            <person name="Ng V."/>
            <person name="Cullen D."/>
            <person name="Martin F."/>
            <person name="Rosso M.-N."/>
            <person name="Henrissat B."/>
            <person name="Hibbett D."/>
            <person name="Martinez A.T."/>
            <person name="Grigoriev I.V."/>
        </authorList>
    </citation>
    <scope>NUCLEOTIDE SEQUENCE</scope>
    <source>
        <strain evidence="3">CBS 247.69</strain>
    </source>
</reference>
<proteinExistence type="predicted"/>
<name>A0A9P5YCW9_9AGAR</name>
<feature type="region of interest" description="Disordered" evidence="2">
    <location>
        <begin position="399"/>
        <end position="420"/>
    </location>
</feature>
<evidence type="ECO:0000256" key="1">
    <source>
        <dbReference type="ARBA" id="ARBA00023002"/>
    </source>
</evidence>
<dbReference type="Pfam" id="PF14027">
    <property type="entry name" value="Questin_oxidase"/>
    <property type="match status" value="1"/>
</dbReference>
<keyword evidence="4" id="KW-1185">Reference proteome</keyword>
<dbReference type="EMBL" id="MU150236">
    <property type="protein sequence ID" value="KAF9467673.1"/>
    <property type="molecule type" value="Genomic_DNA"/>
</dbReference>
<dbReference type="PANTHER" id="PTHR35870">
    <property type="entry name" value="PROTEIN, PUTATIVE (AFU_ORTHOLOGUE AFUA_5G03330)-RELATED"/>
    <property type="match status" value="1"/>
</dbReference>
<evidence type="ECO:0000256" key="2">
    <source>
        <dbReference type="SAM" id="MobiDB-lite"/>
    </source>
</evidence>
<protein>
    <recommendedName>
        <fullName evidence="5">Oxidoreductase AflY</fullName>
    </recommendedName>
</protein>
<dbReference type="OrthoDB" id="10004862at2759"/>
<comment type="caution">
    <text evidence="3">The sequence shown here is derived from an EMBL/GenBank/DDBJ whole genome shotgun (WGS) entry which is preliminary data.</text>
</comment>